<dbReference type="EMBL" id="LNQE01001918">
    <property type="protein sequence ID" value="KUG02536.1"/>
    <property type="molecule type" value="Genomic_DNA"/>
</dbReference>
<keyword evidence="5" id="KW-0998">Cell outer membrane</keyword>
<evidence type="ECO:0000256" key="2">
    <source>
        <dbReference type="ARBA" id="ARBA00022452"/>
    </source>
</evidence>
<evidence type="ECO:0000256" key="5">
    <source>
        <dbReference type="ARBA" id="ARBA00023237"/>
    </source>
</evidence>
<evidence type="ECO:0008006" key="8">
    <source>
        <dbReference type="Google" id="ProtNLM"/>
    </source>
</evidence>
<dbReference type="SUPFAM" id="SSF56954">
    <property type="entry name" value="Outer membrane efflux proteins (OEP)"/>
    <property type="match status" value="1"/>
</dbReference>
<feature type="coiled-coil region" evidence="6">
    <location>
        <begin position="282"/>
        <end position="311"/>
    </location>
</feature>
<protein>
    <recommendedName>
        <fullName evidence="8">Outer membrane efflux protein</fullName>
    </recommendedName>
</protein>
<dbReference type="InterPro" id="IPR051906">
    <property type="entry name" value="TolC-like"/>
</dbReference>
<organism evidence="7">
    <name type="scientific">hydrocarbon metagenome</name>
    <dbReference type="NCBI Taxonomy" id="938273"/>
    <lineage>
        <taxon>unclassified sequences</taxon>
        <taxon>metagenomes</taxon>
        <taxon>ecological metagenomes</taxon>
    </lineage>
</organism>
<dbReference type="GO" id="GO:0015562">
    <property type="term" value="F:efflux transmembrane transporter activity"/>
    <property type="evidence" value="ECO:0007669"/>
    <property type="project" value="InterPro"/>
</dbReference>
<dbReference type="Gene3D" id="1.20.1600.10">
    <property type="entry name" value="Outer membrane efflux proteins (OEP)"/>
    <property type="match status" value="2"/>
</dbReference>
<evidence type="ECO:0000256" key="4">
    <source>
        <dbReference type="ARBA" id="ARBA00023136"/>
    </source>
</evidence>
<proteinExistence type="predicted"/>
<sequence>MYRKRLLSITSIGLLLVLFLSAVTPVAANTDTARELSIEEAVAMALEASKILEKNTLNLESVYDNLQDAQDEWNEAWTIYPDMEQYYVAFLKARYSYTSALTNEQIQKESIALETRSKYYNVMRSSKNLEQKNKELELVQREHYIVQSKYQFGLTDWSDLRHAAASLADAEASVLDAKNSLDSAYRSFNQLIGLDESSTPALTEVPVFTGLEVENVESTVIDIINGSPDIYLSDENIKLLELVVKYTDSSDQDKLNLKLAEISRVITTTESINALINVYNSIVSLEKSYSIEQDKLENAELELKYTKLKNSVGLVSNTEVLNAELALMKQQNNLFAILCQHQLLKIEFEKPWI</sequence>
<keyword evidence="6" id="KW-0175">Coiled coil</keyword>
<dbReference type="GO" id="GO:0015288">
    <property type="term" value="F:porin activity"/>
    <property type="evidence" value="ECO:0007669"/>
    <property type="project" value="TreeGrafter"/>
</dbReference>
<accession>A0A0W8E1L2</accession>
<evidence type="ECO:0000313" key="7">
    <source>
        <dbReference type="EMBL" id="KUG02536.1"/>
    </source>
</evidence>
<keyword evidence="3" id="KW-0812">Transmembrane</keyword>
<dbReference type="PANTHER" id="PTHR30026:SF20">
    <property type="entry name" value="OUTER MEMBRANE PROTEIN TOLC"/>
    <property type="match status" value="1"/>
</dbReference>
<dbReference type="GO" id="GO:0009279">
    <property type="term" value="C:cell outer membrane"/>
    <property type="evidence" value="ECO:0007669"/>
    <property type="project" value="UniProtKB-SubCell"/>
</dbReference>
<comment type="caution">
    <text evidence="7">The sequence shown here is derived from an EMBL/GenBank/DDBJ whole genome shotgun (WGS) entry which is preliminary data.</text>
</comment>
<reference evidence="7" key="1">
    <citation type="journal article" date="2015" name="Proc. Natl. Acad. Sci. U.S.A.">
        <title>Networks of energetic and metabolic interactions define dynamics in microbial communities.</title>
        <authorList>
            <person name="Embree M."/>
            <person name="Liu J.K."/>
            <person name="Al-Bassam M.M."/>
            <person name="Zengler K."/>
        </authorList>
    </citation>
    <scope>NUCLEOTIDE SEQUENCE</scope>
</reference>
<dbReference type="AlphaFoldDB" id="A0A0W8E1L2"/>
<dbReference type="PANTHER" id="PTHR30026">
    <property type="entry name" value="OUTER MEMBRANE PROTEIN TOLC"/>
    <property type="match status" value="1"/>
</dbReference>
<keyword evidence="2" id="KW-1134">Transmembrane beta strand</keyword>
<name>A0A0W8E1L2_9ZZZZ</name>
<dbReference type="GO" id="GO:1990281">
    <property type="term" value="C:efflux pump complex"/>
    <property type="evidence" value="ECO:0007669"/>
    <property type="project" value="TreeGrafter"/>
</dbReference>
<comment type="subcellular location">
    <subcellularLocation>
        <location evidence="1">Cell outer membrane</location>
    </subcellularLocation>
</comment>
<keyword evidence="4" id="KW-0472">Membrane</keyword>
<evidence type="ECO:0000256" key="6">
    <source>
        <dbReference type="SAM" id="Coils"/>
    </source>
</evidence>
<evidence type="ECO:0000256" key="3">
    <source>
        <dbReference type="ARBA" id="ARBA00022692"/>
    </source>
</evidence>
<evidence type="ECO:0000256" key="1">
    <source>
        <dbReference type="ARBA" id="ARBA00004442"/>
    </source>
</evidence>
<gene>
    <name evidence="7" type="ORF">ASZ90_020168</name>
</gene>